<gene>
    <name evidence="1" type="primary">cfap65</name>
</gene>
<dbReference type="Ensembl" id="ENSTRUT00000059826.1">
    <property type="protein sequence ID" value="ENSTRUP00000068325.1"/>
    <property type="gene ID" value="ENSTRUG00000021136.2"/>
</dbReference>
<organism evidence="1 2">
    <name type="scientific">Takifugu rubripes</name>
    <name type="common">Japanese pufferfish</name>
    <name type="synonym">Fugu rubripes</name>
    <dbReference type="NCBI Taxonomy" id="31033"/>
    <lineage>
        <taxon>Eukaryota</taxon>
        <taxon>Metazoa</taxon>
        <taxon>Chordata</taxon>
        <taxon>Craniata</taxon>
        <taxon>Vertebrata</taxon>
        <taxon>Euteleostomi</taxon>
        <taxon>Actinopterygii</taxon>
        <taxon>Neopterygii</taxon>
        <taxon>Teleostei</taxon>
        <taxon>Neoteleostei</taxon>
        <taxon>Acanthomorphata</taxon>
        <taxon>Eupercaria</taxon>
        <taxon>Tetraodontiformes</taxon>
        <taxon>Tetradontoidea</taxon>
        <taxon>Tetraodontidae</taxon>
        <taxon>Takifugu</taxon>
    </lineage>
</organism>
<accession>A0A674N589</accession>
<evidence type="ECO:0000313" key="2">
    <source>
        <dbReference type="Proteomes" id="UP000005226"/>
    </source>
</evidence>
<dbReference type="InterPro" id="IPR013783">
    <property type="entry name" value="Ig-like_fold"/>
</dbReference>
<dbReference type="Gene3D" id="2.60.40.10">
    <property type="entry name" value="Immunoglobulins"/>
    <property type="match status" value="1"/>
</dbReference>
<reference evidence="1" key="2">
    <citation type="submission" date="2025-08" db="UniProtKB">
        <authorList>
            <consortium name="Ensembl"/>
        </authorList>
    </citation>
    <scope>IDENTIFICATION</scope>
</reference>
<dbReference type="InterPro" id="IPR052614">
    <property type="entry name" value="CFAP65"/>
</dbReference>
<sequence>IQTSLKAVYRPTQPAAHHRRVPCLILRMEPVFLTLLGTCNSKSTQPSEKVTRKRTNNRNPLFLFFYSQLQRPESTEQKSAMEEYYLSCLGCSGPLALATPTSPAVTVEPTNLMFNIRMSSPVCASWSSSQTVSVTNHTKLELCLVWTTASDSPFSIFPPSCKLMPLKCTSFIVTYDPKQPNILHAVQLECFAYHQVLPFNLNHVFLHNAAIVSGTSVTYLCGWLAWCQCCAQGL</sequence>
<reference evidence="1 2" key="1">
    <citation type="journal article" date="2011" name="Genome Biol. Evol.">
        <title>Integration of the genetic map and genome assembly of fugu facilitates insights into distinct features of genome evolution in teleosts and mammals.</title>
        <authorList>
            <person name="Kai W."/>
            <person name="Kikuchi K."/>
            <person name="Tohari S."/>
            <person name="Chew A.K."/>
            <person name="Tay A."/>
            <person name="Fujiwara A."/>
            <person name="Hosoya S."/>
            <person name="Suetake H."/>
            <person name="Naruse K."/>
            <person name="Brenner S."/>
            <person name="Suzuki Y."/>
            <person name="Venkatesh B."/>
        </authorList>
    </citation>
    <scope>NUCLEOTIDE SEQUENCE [LARGE SCALE GENOMIC DNA]</scope>
</reference>
<evidence type="ECO:0000313" key="1">
    <source>
        <dbReference type="Ensembl" id="ENSTRUP00000068325.1"/>
    </source>
</evidence>
<dbReference type="GO" id="GO:0005737">
    <property type="term" value="C:cytoplasm"/>
    <property type="evidence" value="ECO:0007669"/>
    <property type="project" value="TreeGrafter"/>
</dbReference>
<keyword evidence="2" id="KW-1185">Reference proteome</keyword>
<dbReference type="GeneTree" id="ENSGT00430000031142"/>
<dbReference type="GO" id="GO:0007288">
    <property type="term" value="P:sperm axoneme assembly"/>
    <property type="evidence" value="ECO:0007669"/>
    <property type="project" value="TreeGrafter"/>
</dbReference>
<dbReference type="Proteomes" id="UP000005226">
    <property type="component" value="Chromosome 1"/>
</dbReference>
<evidence type="ECO:0008006" key="3">
    <source>
        <dbReference type="Google" id="ProtNLM"/>
    </source>
</evidence>
<name>A0A674N589_TAKRU</name>
<proteinExistence type="predicted"/>
<dbReference type="GO" id="GO:0036126">
    <property type="term" value="C:sperm flagellum"/>
    <property type="evidence" value="ECO:0007669"/>
    <property type="project" value="TreeGrafter"/>
</dbReference>
<dbReference type="PANTHER" id="PTHR46127:SF1">
    <property type="entry name" value="CILIA- AND FLAGELLA-ASSOCIATED PROTEIN 65"/>
    <property type="match status" value="1"/>
</dbReference>
<protein>
    <recommendedName>
        <fullName evidence="3">Cilia and flagella associated protein 65</fullName>
    </recommendedName>
</protein>
<reference evidence="1" key="3">
    <citation type="submission" date="2025-09" db="UniProtKB">
        <authorList>
            <consortium name="Ensembl"/>
        </authorList>
    </citation>
    <scope>IDENTIFICATION</scope>
</reference>
<dbReference type="AlphaFoldDB" id="A0A674N589"/>
<dbReference type="PANTHER" id="PTHR46127">
    <property type="entry name" value="CILIA- AND FLAGELLA-ASSOCIATED PROTEIN 65"/>
    <property type="match status" value="1"/>
</dbReference>